<dbReference type="InterPro" id="IPR008969">
    <property type="entry name" value="CarboxyPept-like_regulatory"/>
</dbReference>
<keyword evidence="13" id="KW-1185">Reference proteome</keyword>
<dbReference type="Proteomes" id="UP001501508">
    <property type="component" value="Unassembled WGS sequence"/>
</dbReference>
<dbReference type="EMBL" id="BAABEY010000002">
    <property type="protein sequence ID" value="GAA4432819.1"/>
    <property type="molecule type" value="Genomic_DNA"/>
</dbReference>
<dbReference type="Pfam" id="PF00593">
    <property type="entry name" value="TonB_dep_Rec_b-barrel"/>
    <property type="match status" value="1"/>
</dbReference>
<dbReference type="SUPFAM" id="SSF56935">
    <property type="entry name" value="Porins"/>
    <property type="match status" value="1"/>
</dbReference>
<name>A0ABP8LQI1_9BACT</name>
<dbReference type="Pfam" id="PF13715">
    <property type="entry name" value="CarbopepD_reg_2"/>
    <property type="match status" value="1"/>
</dbReference>
<dbReference type="SUPFAM" id="SSF49464">
    <property type="entry name" value="Carboxypeptidase regulatory domain-like"/>
    <property type="match status" value="1"/>
</dbReference>
<keyword evidence="5 9" id="KW-0798">TonB box</keyword>
<keyword evidence="4 8" id="KW-0812">Transmembrane</keyword>
<evidence type="ECO:0000313" key="13">
    <source>
        <dbReference type="Proteomes" id="UP001501508"/>
    </source>
</evidence>
<dbReference type="InterPro" id="IPR023996">
    <property type="entry name" value="TonB-dep_OMP_SusC/RagA"/>
</dbReference>
<dbReference type="PROSITE" id="PS00018">
    <property type="entry name" value="EF_HAND_1"/>
    <property type="match status" value="1"/>
</dbReference>
<keyword evidence="6 8" id="KW-0472">Membrane</keyword>
<evidence type="ECO:0000256" key="8">
    <source>
        <dbReference type="PROSITE-ProRule" id="PRU01360"/>
    </source>
</evidence>
<dbReference type="Gene3D" id="2.60.40.1120">
    <property type="entry name" value="Carboxypeptidase-like, regulatory domain"/>
    <property type="match status" value="1"/>
</dbReference>
<evidence type="ECO:0000256" key="1">
    <source>
        <dbReference type="ARBA" id="ARBA00004571"/>
    </source>
</evidence>
<evidence type="ECO:0000256" key="6">
    <source>
        <dbReference type="ARBA" id="ARBA00023136"/>
    </source>
</evidence>
<evidence type="ECO:0000256" key="5">
    <source>
        <dbReference type="ARBA" id="ARBA00023077"/>
    </source>
</evidence>
<dbReference type="Gene3D" id="2.170.130.10">
    <property type="entry name" value="TonB-dependent receptor, plug domain"/>
    <property type="match status" value="1"/>
</dbReference>
<feature type="domain" description="TonB-dependent receptor-like beta-barrel" evidence="10">
    <location>
        <begin position="496"/>
        <end position="803"/>
    </location>
</feature>
<comment type="subcellular location">
    <subcellularLocation>
        <location evidence="1 8">Cell outer membrane</location>
        <topology evidence="1 8">Multi-pass membrane protein</topology>
    </subcellularLocation>
</comment>
<evidence type="ECO:0000256" key="7">
    <source>
        <dbReference type="ARBA" id="ARBA00023237"/>
    </source>
</evidence>
<evidence type="ECO:0000256" key="2">
    <source>
        <dbReference type="ARBA" id="ARBA00022448"/>
    </source>
</evidence>
<sequence>MSRKTNLKRSSRVPEWFKPRICTLALLAAAGTVDGKANPLLPLHAHSMISQGQMAVKVKGRVIDEKGEGMPGVTILVKGKSNGTATNPDGTYTIEVPSPNDILVFSFVGYLTKEITVGSQSTINVQLEADSKALDELVVVGYGTVKKSDLTGSVSTLQVSDMVKAPVGNFADALAGRAAGVRVMSNDGQPGGGVEIMIRGAGSLTQSTSPLYVIDDFPVEDFNPSTLSPEDIESISILKDASSASVYGSRAANGVVLIKTKRGKAGRPEITLSTSIGFQGQPEKKELMSPYEFLKYQMEMNPTSATTLAYFRNGKTLEDYRNVKGIDFQDLVFRTGAIKNYGVSIRGGNDQTKYSVSGSIFDQKGVIINTGYNRYSGRVTLDQKLAKNIDAGVTVNYTGVKKYGQQINASAGNASPSTYTLFRTWVYRPVAPIGEDINLVTEEADESAVNNSDFRVNPFIDLENQHQVNMTSTVDGNAFVRVKLAEGLTFKTIGGLRHARIVDENFFNSKTSQGSPYNPLNVNGVNGSITNTYSYLFSNENTLNYNKEFGLHRFDAFALFGLNGTTRSQNGYGGRLLPNEELGIDGLDQGVPYNPRSWTSKNTMVSYAGRIDYGFASKYLLTLTFRADGSSKFLNPWGYFPGAAVGWNLDKENFFRQAFPVLSTTKLRASYGSTGNNRVNDFDRFAALSQVLSGYSFNNSTPLQAVQVSSVGNMNLRWEKVNTTDIGLELGAFKDRILLEVDVYNKITSDLLLNAALPTSTGFSTAYKNIGKLRNRGLEVTLNTANVETRDFTWNSNFNISFNRNTIMELTYGQQSVLANGRYESHFNKPLYMSEIGKPAGQMIGFIWEGNYQFEDFHNPSAGVYILKDNIPSNGSVRNTIQPGDIKYRDMNGDGTIDDNDMTIIGRGQPLHTGGFNNNLRYKNLSLNVFFQWAYGNHIYNANRLALEGNSNMRVLVNQYASYVNRWSPENPTNENYRSRGQGVIGLYSSKNVEDGSYLRMKTVSLDYSLPKTWINKAYLKSLVLSVAAQNLLTWTKYSGLDPEVSTLSSAVLSPGFDFSGYPQAKTITFGVKAVF</sequence>
<dbReference type="InterPro" id="IPR039426">
    <property type="entry name" value="TonB-dep_rcpt-like"/>
</dbReference>
<evidence type="ECO:0000313" key="12">
    <source>
        <dbReference type="EMBL" id="GAA4432819.1"/>
    </source>
</evidence>
<dbReference type="NCBIfam" id="TIGR04057">
    <property type="entry name" value="SusC_RagA_signa"/>
    <property type="match status" value="1"/>
</dbReference>
<dbReference type="Gene3D" id="2.40.170.20">
    <property type="entry name" value="TonB-dependent receptor, beta-barrel domain"/>
    <property type="match status" value="1"/>
</dbReference>
<dbReference type="InterPro" id="IPR023997">
    <property type="entry name" value="TonB-dep_OMP_SusC/RagA_CS"/>
</dbReference>
<dbReference type="Pfam" id="PF07715">
    <property type="entry name" value="Plug"/>
    <property type="match status" value="1"/>
</dbReference>
<evidence type="ECO:0000256" key="4">
    <source>
        <dbReference type="ARBA" id="ARBA00022692"/>
    </source>
</evidence>
<dbReference type="RefSeq" id="WP_345026508.1">
    <property type="nucleotide sequence ID" value="NZ_BAABEY010000002.1"/>
</dbReference>
<dbReference type="InterPro" id="IPR036942">
    <property type="entry name" value="Beta-barrel_TonB_sf"/>
</dbReference>
<dbReference type="InterPro" id="IPR037066">
    <property type="entry name" value="Plug_dom_sf"/>
</dbReference>
<keyword evidence="12" id="KW-0675">Receptor</keyword>
<feature type="domain" description="TonB-dependent receptor plug" evidence="11">
    <location>
        <begin position="147"/>
        <end position="255"/>
    </location>
</feature>
<keyword evidence="2 8" id="KW-0813">Transport</keyword>
<keyword evidence="3 8" id="KW-1134">Transmembrane beta strand</keyword>
<evidence type="ECO:0000259" key="11">
    <source>
        <dbReference type="Pfam" id="PF07715"/>
    </source>
</evidence>
<keyword evidence="7 8" id="KW-0998">Cell outer membrane</keyword>
<reference evidence="13" key="1">
    <citation type="journal article" date="2019" name="Int. J. Syst. Evol. Microbiol.">
        <title>The Global Catalogue of Microorganisms (GCM) 10K type strain sequencing project: providing services to taxonomists for standard genome sequencing and annotation.</title>
        <authorList>
            <consortium name="The Broad Institute Genomics Platform"/>
            <consortium name="The Broad Institute Genome Sequencing Center for Infectious Disease"/>
            <person name="Wu L."/>
            <person name="Ma J."/>
        </authorList>
    </citation>
    <scope>NUCLEOTIDE SEQUENCE [LARGE SCALE GENOMIC DNA]</scope>
    <source>
        <strain evidence="13">JCM 31920</strain>
    </source>
</reference>
<dbReference type="NCBIfam" id="TIGR04056">
    <property type="entry name" value="OMP_RagA_SusC"/>
    <property type="match status" value="1"/>
</dbReference>
<evidence type="ECO:0000259" key="10">
    <source>
        <dbReference type="Pfam" id="PF00593"/>
    </source>
</evidence>
<comment type="similarity">
    <text evidence="8 9">Belongs to the TonB-dependent receptor family.</text>
</comment>
<evidence type="ECO:0000256" key="3">
    <source>
        <dbReference type="ARBA" id="ARBA00022452"/>
    </source>
</evidence>
<comment type="caution">
    <text evidence="12">The sequence shown here is derived from an EMBL/GenBank/DDBJ whole genome shotgun (WGS) entry which is preliminary data.</text>
</comment>
<dbReference type="InterPro" id="IPR018247">
    <property type="entry name" value="EF_Hand_1_Ca_BS"/>
</dbReference>
<proteinExistence type="inferred from homology"/>
<protein>
    <submittedName>
        <fullName evidence="12">TonB-dependent receptor</fullName>
    </submittedName>
</protein>
<dbReference type="InterPro" id="IPR000531">
    <property type="entry name" value="Beta-barrel_TonB"/>
</dbReference>
<gene>
    <name evidence="12" type="ORF">GCM10023091_05520</name>
</gene>
<dbReference type="PROSITE" id="PS52016">
    <property type="entry name" value="TONB_DEPENDENT_REC_3"/>
    <property type="match status" value="1"/>
</dbReference>
<evidence type="ECO:0000256" key="9">
    <source>
        <dbReference type="RuleBase" id="RU003357"/>
    </source>
</evidence>
<organism evidence="12 13">
    <name type="scientific">Ravibacter arvi</name>
    <dbReference type="NCBI Taxonomy" id="2051041"/>
    <lineage>
        <taxon>Bacteria</taxon>
        <taxon>Pseudomonadati</taxon>
        <taxon>Bacteroidota</taxon>
        <taxon>Cytophagia</taxon>
        <taxon>Cytophagales</taxon>
        <taxon>Spirosomataceae</taxon>
        <taxon>Ravibacter</taxon>
    </lineage>
</organism>
<accession>A0ABP8LQI1</accession>
<dbReference type="InterPro" id="IPR012910">
    <property type="entry name" value="Plug_dom"/>
</dbReference>